<dbReference type="AlphaFoldDB" id="A0A0M0KY73"/>
<evidence type="ECO:0000313" key="1">
    <source>
        <dbReference type="EMBL" id="KOO43759.1"/>
    </source>
</evidence>
<dbReference type="PATRIC" id="fig|284581.3.peg.238"/>
<evidence type="ECO:0000313" key="2">
    <source>
        <dbReference type="Proteomes" id="UP000037558"/>
    </source>
</evidence>
<name>A0A0M0KY73_9BACI</name>
<dbReference type="EMBL" id="LILC01000020">
    <property type="protein sequence ID" value="KOO43759.1"/>
    <property type="molecule type" value="Genomic_DNA"/>
</dbReference>
<comment type="caution">
    <text evidence="1">The sequence shown here is derived from an EMBL/GenBank/DDBJ whole genome shotgun (WGS) entry which is preliminary data.</text>
</comment>
<evidence type="ECO:0008006" key="3">
    <source>
        <dbReference type="Google" id="ProtNLM"/>
    </source>
</evidence>
<protein>
    <recommendedName>
        <fullName evidence="3">Ribbon-helix-helix protein CopG domain-containing protein</fullName>
    </recommendedName>
</protein>
<dbReference type="Proteomes" id="UP000037558">
    <property type="component" value="Unassembled WGS sequence"/>
</dbReference>
<organism evidence="1 2">
    <name type="scientific">Priestia koreensis</name>
    <dbReference type="NCBI Taxonomy" id="284581"/>
    <lineage>
        <taxon>Bacteria</taxon>
        <taxon>Bacillati</taxon>
        <taxon>Bacillota</taxon>
        <taxon>Bacilli</taxon>
        <taxon>Bacillales</taxon>
        <taxon>Bacillaceae</taxon>
        <taxon>Priestia</taxon>
    </lineage>
</organism>
<proteinExistence type="predicted"/>
<accession>A0A0M0KY73</accession>
<keyword evidence="2" id="KW-1185">Reference proteome</keyword>
<dbReference type="OrthoDB" id="2898209at2"/>
<gene>
    <name evidence="1" type="ORF">AMD01_15470</name>
</gene>
<dbReference type="STRING" id="284581.AMD01_15470"/>
<sequence>MPPYKYDLLPEHLRHSESAKRETLGRPSIGLTKKVSITLPEDIWNRINREIEEVNDLKSMSAYFRKMALDHFKRSL</sequence>
<reference evidence="2" key="1">
    <citation type="submission" date="2015-08" db="EMBL/GenBank/DDBJ databases">
        <title>Fjat-14210 dsm16467.</title>
        <authorList>
            <person name="Liu B."/>
            <person name="Wang J."/>
            <person name="Zhu Y."/>
            <person name="Liu G."/>
            <person name="Chen Q."/>
            <person name="Chen Z."/>
            <person name="Lan J."/>
            <person name="Che J."/>
            <person name="Ge C."/>
            <person name="Shi H."/>
            <person name="Pan Z."/>
            <person name="Liu X."/>
        </authorList>
    </citation>
    <scope>NUCLEOTIDE SEQUENCE [LARGE SCALE GENOMIC DNA]</scope>
    <source>
        <strain evidence="2">DSM 16467</strain>
    </source>
</reference>